<keyword evidence="6" id="KW-1185">Reference proteome</keyword>
<gene>
    <name evidence="4 5" type="primary">syd</name>
    <name evidence="5" type="ORF">GTPT_3141</name>
</gene>
<organism evidence="5 6">
    <name type="scientific">Tatumella ptyseos ATCC 33301</name>
    <dbReference type="NCBI Taxonomy" id="1005995"/>
    <lineage>
        <taxon>Bacteria</taxon>
        <taxon>Pseudomonadati</taxon>
        <taxon>Pseudomonadota</taxon>
        <taxon>Gammaproteobacteria</taxon>
        <taxon>Enterobacterales</taxon>
        <taxon>Erwiniaceae</taxon>
        <taxon>Tatumella</taxon>
    </lineage>
</organism>
<dbReference type="HAMAP" id="MF_01104">
    <property type="entry name" value="Syd"/>
    <property type="match status" value="1"/>
</dbReference>
<dbReference type="NCBIfam" id="NF003439">
    <property type="entry name" value="PRK04968.1"/>
    <property type="match status" value="1"/>
</dbReference>
<keyword evidence="3 4" id="KW-0472">Membrane</keyword>
<evidence type="ECO:0000256" key="4">
    <source>
        <dbReference type="HAMAP-Rule" id="MF_01104"/>
    </source>
</evidence>
<dbReference type="OrthoDB" id="5599437at2"/>
<name>A0A085JAP0_9GAMM</name>
<evidence type="ECO:0000256" key="2">
    <source>
        <dbReference type="ARBA" id="ARBA00022519"/>
    </source>
</evidence>
<evidence type="ECO:0000256" key="3">
    <source>
        <dbReference type="ARBA" id="ARBA00023136"/>
    </source>
</evidence>
<comment type="caution">
    <text evidence="5">The sequence shown here is derived from an EMBL/GenBank/DDBJ whole genome shotgun (WGS) entry which is preliminary data.</text>
</comment>
<keyword evidence="2 4" id="KW-0997">Cell inner membrane</keyword>
<dbReference type="Pfam" id="PF07348">
    <property type="entry name" value="Syd"/>
    <property type="match status" value="1"/>
</dbReference>
<keyword evidence="1 4" id="KW-1003">Cell membrane</keyword>
<dbReference type="InterPro" id="IPR038228">
    <property type="entry name" value="Syd_sf"/>
</dbReference>
<dbReference type="AlphaFoldDB" id="A0A085JAP0"/>
<dbReference type="InterPro" id="IPR009948">
    <property type="entry name" value="Syd"/>
</dbReference>
<dbReference type="eggNOG" id="ENOG502ZCMR">
    <property type="taxonomic scope" value="Bacteria"/>
</dbReference>
<comment type="function">
    <text evidence="4">Interacts with the SecY protein in vivo. May bind preferentially to an uncomplexed state of SecY, thus functioning either as a chelating agent for excess SecY in the cell or as a regulatory factor that negatively controls the translocase function.</text>
</comment>
<protein>
    <recommendedName>
        <fullName evidence="4">Protein Syd</fullName>
    </recommendedName>
</protein>
<dbReference type="EMBL" id="JMPR01000047">
    <property type="protein sequence ID" value="KFD17536.1"/>
    <property type="molecule type" value="Genomic_DNA"/>
</dbReference>
<comment type="similarity">
    <text evidence="4">Belongs to the Syd family.</text>
</comment>
<accession>A0A085JAP0</accession>
<dbReference type="Gene3D" id="3.40.1580.20">
    <property type="entry name" value="Syd protein"/>
    <property type="match status" value="1"/>
</dbReference>
<comment type="subcellular location">
    <subcellularLocation>
        <location evidence="4">Cell inner membrane</location>
        <topology evidence="4">Peripheral membrane protein</topology>
        <orientation evidence="4">Cytoplasmic side</orientation>
    </subcellularLocation>
    <text evidence="4">Loosely associated with the cytoplasmic side of the inner membrane, probably via SecY.</text>
</comment>
<dbReference type="CDD" id="cd16323">
    <property type="entry name" value="Syd"/>
    <property type="match status" value="1"/>
</dbReference>
<evidence type="ECO:0000313" key="5">
    <source>
        <dbReference type="EMBL" id="KFD17536.1"/>
    </source>
</evidence>
<sequence>MMQQTLDALHAFTRRYCENWQQQTGHFPLSEALAGIDSPCVEYSDEQGVFWQPRPFTLPATLEAVERALDIVIQPAVVAWYTAQFAADMQAVWQGRVMTLLQVWNEEDFSRVQENLIGHLVMKRRLKQSPTLFIAATDHDTEIISVCNLSGEVILESLGTKKRETLAPSLADFINKSEGIVTK</sequence>
<dbReference type="RefSeq" id="WP_025902629.1">
    <property type="nucleotide sequence ID" value="NZ_ATMJ01000013.1"/>
</dbReference>
<evidence type="ECO:0000256" key="1">
    <source>
        <dbReference type="ARBA" id="ARBA00022475"/>
    </source>
</evidence>
<proteinExistence type="inferred from homology"/>
<evidence type="ECO:0000313" key="6">
    <source>
        <dbReference type="Proteomes" id="UP000028602"/>
    </source>
</evidence>
<dbReference type="GO" id="GO:0009898">
    <property type="term" value="C:cytoplasmic side of plasma membrane"/>
    <property type="evidence" value="ECO:0007669"/>
    <property type="project" value="InterPro"/>
</dbReference>
<dbReference type="Proteomes" id="UP000028602">
    <property type="component" value="Unassembled WGS sequence"/>
</dbReference>
<reference evidence="5 6" key="1">
    <citation type="submission" date="2014-05" db="EMBL/GenBank/DDBJ databases">
        <title>ATOL: Assembling a taxonomically balanced genome-scale reconstruction of the evolutionary history of the Enterobacteriaceae.</title>
        <authorList>
            <person name="Plunkett G.III."/>
            <person name="Neeno-Eckwall E.C."/>
            <person name="Glasner J.D."/>
            <person name="Perna N.T."/>
        </authorList>
    </citation>
    <scope>NUCLEOTIDE SEQUENCE [LARGE SCALE GENOMIC DNA]</scope>
    <source>
        <strain evidence="5 6">ATCC 33301</strain>
    </source>
</reference>